<dbReference type="SUPFAM" id="SSF56322">
    <property type="entry name" value="ADC synthase"/>
    <property type="match status" value="1"/>
</dbReference>
<evidence type="ECO:0000313" key="2">
    <source>
        <dbReference type="EMBL" id="MBW7467175.1"/>
    </source>
</evidence>
<keyword evidence="3" id="KW-1185">Reference proteome</keyword>
<sequence>MFTATIKAEDLPVPIQEFILRALAWADQHPLVCNYNHNNIPYPHSGFEHILAISSGKPVDLDQENVLESIRTKLSGNHNLWCGYLAYDLKNQIEKLSSQNNDGIGFPVAFFFEPEVYLYFSQLSITICSTNQSTNAILEYILSSAPLVASSPAKINIQQRVSPDKYKANVEKVKAHILEGDVYELNYCIEFFAENADLQPLPLYLALNDASPTPFSGYLKYNDRYLLSASPERFLKKEGKKLISQPIKGTIRRGQTPQEDAQLQYQLRHDEKELAENMMIVDLVRNDLSRSCATGTVQVEEMFGIYGFRQVSQMISTITGELKPGNDLVDALQGTFPMGSMTGAPKISAMQIIEELEETKRGLYSGAFGYITSENDCDFNVVIRSIQYNASTKYLSFMVGSAITYDSDPEREYEECLLKAQAILKVLNERMSG</sequence>
<proteinExistence type="predicted"/>
<evidence type="ECO:0000259" key="1">
    <source>
        <dbReference type="Pfam" id="PF00425"/>
    </source>
</evidence>
<protein>
    <submittedName>
        <fullName evidence="2">Anthranilate synthase component I family protein</fullName>
    </submittedName>
</protein>
<dbReference type="InterPro" id="IPR019999">
    <property type="entry name" value="Anth_synth_I-like"/>
</dbReference>
<dbReference type="PRINTS" id="PR00095">
    <property type="entry name" value="ANTSNTHASEI"/>
</dbReference>
<comment type="caution">
    <text evidence="2">The sequence shown here is derived from an EMBL/GenBank/DDBJ whole genome shotgun (WGS) entry which is preliminary data.</text>
</comment>
<dbReference type="RefSeq" id="WP_219877064.1">
    <property type="nucleotide sequence ID" value="NZ_JAHYXK010000006.1"/>
</dbReference>
<name>A0ABS7CTR8_9BACT</name>
<reference evidence="2 3" key="1">
    <citation type="journal article" date="2016" name="Int. J. Syst. Evol. Microbiol.">
        <title>Pontibacter aydingkolensis sp. nov., isolated from soil of a salt lake.</title>
        <authorList>
            <person name="Osman G."/>
            <person name="Zhang T."/>
            <person name="Lou K."/>
            <person name="Gao Y."/>
            <person name="Chang W."/>
            <person name="Lin Q."/>
            <person name="Yang H.M."/>
            <person name="Huo X.D."/>
            <person name="Wang N."/>
        </authorList>
    </citation>
    <scope>NUCLEOTIDE SEQUENCE [LARGE SCALE GENOMIC DNA]</scope>
    <source>
        <strain evidence="2 3">KACC 19255</strain>
    </source>
</reference>
<dbReference type="Proteomes" id="UP000813018">
    <property type="component" value="Unassembled WGS sequence"/>
</dbReference>
<dbReference type="PANTHER" id="PTHR11236:SF9">
    <property type="entry name" value="ANTHRANILATE SYNTHASE COMPONENT 1"/>
    <property type="match status" value="1"/>
</dbReference>
<organism evidence="2 3">
    <name type="scientific">Pontibacter aydingkolensis</name>
    <dbReference type="NCBI Taxonomy" id="1911536"/>
    <lineage>
        <taxon>Bacteria</taxon>
        <taxon>Pseudomonadati</taxon>
        <taxon>Bacteroidota</taxon>
        <taxon>Cytophagia</taxon>
        <taxon>Cytophagales</taxon>
        <taxon>Hymenobacteraceae</taxon>
        <taxon>Pontibacter</taxon>
    </lineage>
</organism>
<dbReference type="Gene3D" id="3.60.120.10">
    <property type="entry name" value="Anthranilate synthase"/>
    <property type="match status" value="1"/>
</dbReference>
<dbReference type="InterPro" id="IPR005801">
    <property type="entry name" value="ADC_synthase"/>
</dbReference>
<dbReference type="InterPro" id="IPR015890">
    <property type="entry name" value="Chorismate_C"/>
</dbReference>
<gene>
    <name evidence="2" type="ORF">K0O23_08845</name>
</gene>
<accession>A0ABS7CTR8</accession>
<evidence type="ECO:0000313" key="3">
    <source>
        <dbReference type="Proteomes" id="UP000813018"/>
    </source>
</evidence>
<feature type="domain" description="Chorismate-utilising enzyme C-terminal" evidence="1">
    <location>
        <begin position="164"/>
        <end position="419"/>
    </location>
</feature>
<dbReference type="EMBL" id="JAHYXK010000006">
    <property type="protein sequence ID" value="MBW7467175.1"/>
    <property type="molecule type" value="Genomic_DNA"/>
</dbReference>
<dbReference type="Pfam" id="PF00425">
    <property type="entry name" value="Chorismate_bind"/>
    <property type="match status" value="1"/>
</dbReference>
<dbReference type="PANTHER" id="PTHR11236">
    <property type="entry name" value="AMINOBENZOATE/ANTHRANILATE SYNTHASE"/>
    <property type="match status" value="1"/>
</dbReference>